<accession>A0A1M5HCD6</accession>
<organism evidence="1 2">
    <name type="scientific">Streptoalloteichus hindustanus</name>
    <dbReference type="NCBI Taxonomy" id="2017"/>
    <lineage>
        <taxon>Bacteria</taxon>
        <taxon>Bacillati</taxon>
        <taxon>Actinomycetota</taxon>
        <taxon>Actinomycetes</taxon>
        <taxon>Pseudonocardiales</taxon>
        <taxon>Pseudonocardiaceae</taxon>
        <taxon>Streptoalloteichus</taxon>
    </lineage>
</organism>
<evidence type="ECO:0000313" key="2">
    <source>
        <dbReference type="Proteomes" id="UP000184501"/>
    </source>
</evidence>
<name>A0A1M5HCD6_STRHI</name>
<reference evidence="1 2" key="1">
    <citation type="submission" date="2016-11" db="EMBL/GenBank/DDBJ databases">
        <authorList>
            <person name="Jaros S."/>
            <person name="Januszkiewicz K."/>
            <person name="Wedrychowicz H."/>
        </authorList>
    </citation>
    <scope>NUCLEOTIDE SEQUENCE [LARGE SCALE GENOMIC DNA]</scope>
    <source>
        <strain evidence="1 2">DSM 44523</strain>
    </source>
</reference>
<dbReference type="EMBL" id="FQVN01000006">
    <property type="protein sequence ID" value="SHG13597.1"/>
    <property type="molecule type" value="Genomic_DNA"/>
</dbReference>
<dbReference type="Proteomes" id="UP000184501">
    <property type="component" value="Unassembled WGS sequence"/>
</dbReference>
<dbReference type="AlphaFoldDB" id="A0A1M5HCD6"/>
<proteinExistence type="predicted"/>
<keyword evidence="2" id="KW-1185">Reference proteome</keyword>
<sequence length="119" mass="13041">MGWMRRRSALPVVLGLLVLALLGVGVSVEALALAEPAGSGVASEVDPTGRGNKVPVERGVAHRRVTPRSEPGVGSDRTVRPLDEWFRCRRETRTVPASNVFGEWWPEERSVVALQVFRN</sequence>
<protein>
    <submittedName>
        <fullName evidence="1">Uncharacterized protein</fullName>
    </submittedName>
</protein>
<gene>
    <name evidence="1" type="ORF">SAMN05444320_106502</name>
</gene>
<evidence type="ECO:0000313" key="1">
    <source>
        <dbReference type="EMBL" id="SHG13597.1"/>
    </source>
</evidence>